<name>A0A9P8VBS4_9PEZI</name>
<evidence type="ECO:0000313" key="3">
    <source>
        <dbReference type="EMBL" id="KAH6687466.1"/>
    </source>
</evidence>
<reference evidence="3" key="1">
    <citation type="journal article" date="2021" name="Nat. Commun.">
        <title>Genetic determinants of endophytism in the Arabidopsis root mycobiome.</title>
        <authorList>
            <person name="Mesny F."/>
            <person name="Miyauchi S."/>
            <person name="Thiergart T."/>
            <person name="Pickel B."/>
            <person name="Atanasova L."/>
            <person name="Karlsson M."/>
            <person name="Huettel B."/>
            <person name="Barry K.W."/>
            <person name="Haridas S."/>
            <person name="Chen C."/>
            <person name="Bauer D."/>
            <person name="Andreopoulos W."/>
            <person name="Pangilinan J."/>
            <person name="LaButti K."/>
            <person name="Riley R."/>
            <person name="Lipzen A."/>
            <person name="Clum A."/>
            <person name="Drula E."/>
            <person name="Henrissat B."/>
            <person name="Kohler A."/>
            <person name="Grigoriev I.V."/>
            <person name="Martin F.M."/>
            <person name="Hacquard S."/>
        </authorList>
    </citation>
    <scope>NUCLEOTIDE SEQUENCE</scope>
    <source>
        <strain evidence="3">MPI-SDFR-AT-0117</strain>
    </source>
</reference>
<feature type="domain" description="C2H2-type" evidence="2">
    <location>
        <begin position="30"/>
        <end position="52"/>
    </location>
</feature>
<protein>
    <recommendedName>
        <fullName evidence="2">C2H2-type domain-containing protein</fullName>
    </recommendedName>
</protein>
<accession>A0A9P8VBS4</accession>
<dbReference type="AlphaFoldDB" id="A0A9P8VBS4"/>
<keyword evidence="1" id="KW-0732">Signal</keyword>
<sequence length="98" mass="10915">MPRSNGCDGSARSEGLASFLVGLFLLVLPCSPCRQQLDTASRRTAHRSTRRHAHAMPGHAALGALGCEEWRAIHCLPRQRRTSLARMQLVQPHHPWRA</sequence>
<comment type="caution">
    <text evidence="3">The sequence shown here is derived from an EMBL/GenBank/DDBJ whole genome shotgun (WGS) entry which is preliminary data.</text>
</comment>
<dbReference type="Proteomes" id="UP000770015">
    <property type="component" value="Unassembled WGS sequence"/>
</dbReference>
<evidence type="ECO:0000256" key="1">
    <source>
        <dbReference type="SAM" id="SignalP"/>
    </source>
</evidence>
<organism evidence="3 4">
    <name type="scientific">Plectosphaerella plurivora</name>
    <dbReference type="NCBI Taxonomy" id="936078"/>
    <lineage>
        <taxon>Eukaryota</taxon>
        <taxon>Fungi</taxon>
        <taxon>Dikarya</taxon>
        <taxon>Ascomycota</taxon>
        <taxon>Pezizomycotina</taxon>
        <taxon>Sordariomycetes</taxon>
        <taxon>Hypocreomycetidae</taxon>
        <taxon>Glomerellales</taxon>
        <taxon>Plectosphaerellaceae</taxon>
        <taxon>Plectosphaerella</taxon>
    </lineage>
</organism>
<evidence type="ECO:0000259" key="2">
    <source>
        <dbReference type="PROSITE" id="PS00028"/>
    </source>
</evidence>
<dbReference type="EMBL" id="JAGSXJ010000011">
    <property type="protein sequence ID" value="KAH6687466.1"/>
    <property type="molecule type" value="Genomic_DNA"/>
</dbReference>
<feature type="chain" id="PRO_5040465862" description="C2H2-type domain-containing protein" evidence="1">
    <location>
        <begin position="36"/>
        <end position="98"/>
    </location>
</feature>
<dbReference type="InterPro" id="IPR013087">
    <property type="entry name" value="Znf_C2H2_type"/>
</dbReference>
<keyword evidence="4" id="KW-1185">Reference proteome</keyword>
<gene>
    <name evidence="3" type="ORF">F5X68DRAFT_207500</name>
</gene>
<proteinExistence type="predicted"/>
<feature type="signal peptide" evidence="1">
    <location>
        <begin position="1"/>
        <end position="35"/>
    </location>
</feature>
<evidence type="ECO:0000313" key="4">
    <source>
        <dbReference type="Proteomes" id="UP000770015"/>
    </source>
</evidence>
<dbReference type="PROSITE" id="PS00028">
    <property type="entry name" value="ZINC_FINGER_C2H2_1"/>
    <property type="match status" value="1"/>
</dbReference>